<dbReference type="Pfam" id="PF13539">
    <property type="entry name" value="Peptidase_M15_4"/>
    <property type="match status" value="1"/>
</dbReference>
<dbReference type="Proteomes" id="UP001596087">
    <property type="component" value="Unassembled WGS sequence"/>
</dbReference>
<feature type="signal peptide" evidence="1">
    <location>
        <begin position="1"/>
        <end position="26"/>
    </location>
</feature>
<dbReference type="Gene3D" id="3.30.1380.10">
    <property type="match status" value="1"/>
</dbReference>
<organism evidence="3 4">
    <name type="scientific">Nocardioides taihuensis</name>
    <dbReference type="NCBI Taxonomy" id="1835606"/>
    <lineage>
        <taxon>Bacteria</taxon>
        <taxon>Bacillati</taxon>
        <taxon>Actinomycetota</taxon>
        <taxon>Actinomycetes</taxon>
        <taxon>Propionibacteriales</taxon>
        <taxon>Nocardioidaceae</taxon>
        <taxon>Nocardioides</taxon>
    </lineage>
</organism>
<feature type="chain" id="PRO_5046163838" evidence="1">
    <location>
        <begin position="27"/>
        <end position="464"/>
    </location>
</feature>
<keyword evidence="1" id="KW-0732">Signal</keyword>
<evidence type="ECO:0000313" key="3">
    <source>
        <dbReference type="EMBL" id="MFC5177691.1"/>
    </source>
</evidence>
<sequence>MRLGRRLAVAVCTLVVASGTAGPALAQDPAPSTLQVHAPPQRADVTVAAEVALAGEDGSPVAGATVLVERRVDGSWGSPVSLVTDADGRASLDVRLARDADDNVLRASYDGDAGHAASATGPVRLRLEKRSTRLRVSGPGRVVDERRVTVEVRWQTLGGLGVSGPVNLFRRDRGGDWRPAARVRTGEQGWAAITVRPRVDTRWKARARPLDWVTGDRSGVHRVDNVPPGDPVRLPDGAPRPRIELPAQPHAKGRGPHAVVTRVPGAVWRQMTGRTWHRGCPVGRASLRLLRINYWDYHGYRRRGELVAHADAVGQLAGALEELHRKHLPLRSLYREDRFGWSDRLHGADDYRSMAAGNSSAFNCRGVVGRPSTLSPHSYGRSFDVNTWENPYRSAQGTVPNEWWMSHSHARVAWRSTTHAVVQVMARHGLRWTYGTGDTQHFDAGGGPARMVSRWSLCGGVVCD</sequence>
<dbReference type="SUPFAM" id="SSF55166">
    <property type="entry name" value="Hedgehog/DD-peptidase"/>
    <property type="match status" value="1"/>
</dbReference>
<reference evidence="4" key="1">
    <citation type="journal article" date="2019" name="Int. J. Syst. Evol. Microbiol.">
        <title>The Global Catalogue of Microorganisms (GCM) 10K type strain sequencing project: providing services to taxonomists for standard genome sequencing and annotation.</title>
        <authorList>
            <consortium name="The Broad Institute Genomics Platform"/>
            <consortium name="The Broad Institute Genome Sequencing Center for Infectious Disease"/>
            <person name="Wu L."/>
            <person name="Ma J."/>
        </authorList>
    </citation>
    <scope>NUCLEOTIDE SEQUENCE [LARGE SCALE GENOMIC DNA]</scope>
    <source>
        <strain evidence="4">DFY41</strain>
    </source>
</reference>
<dbReference type="Gene3D" id="2.60.40.1120">
    <property type="entry name" value="Carboxypeptidase-like, regulatory domain"/>
    <property type="match status" value="1"/>
</dbReference>
<accession>A0ABW0BKB8</accession>
<comment type="caution">
    <text evidence="3">The sequence shown here is derived from an EMBL/GenBank/DDBJ whole genome shotgun (WGS) entry which is preliminary data.</text>
</comment>
<dbReference type="InterPro" id="IPR039561">
    <property type="entry name" value="Peptidase_M15C"/>
</dbReference>
<protein>
    <submittedName>
        <fullName evidence="3">M15 family metallopeptidase</fullName>
    </submittedName>
</protein>
<evidence type="ECO:0000256" key="1">
    <source>
        <dbReference type="SAM" id="SignalP"/>
    </source>
</evidence>
<keyword evidence="4" id="KW-1185">Reference proteome</keyword>
<evidence type="ECO:0000259" key="2">
    <source>
        <dbReference type="Pfam" id="PF13539"/>
    </source>
</evidence>
<evidence type="ECO:0000313" key="4">
    <source>
        <dbReference type="Proteomes" id="UP001596087"/>
    </source>
</evidence>
<feature type="domain" description="Peptidase M15C" evidence="2">
    <location>
        <begin position="372"/>
        <end position="443"/>
    </location>
</feature>
<name>A0ABW0BKB8_9ACTN</name>
<dbReference type="EMBL" id="JBHSKD010000015">
    <property type="protein sequence ID" value="MFC5177691.1"/>
    <property type="molecule type" value="Genomic_DNA"/>
</dbReference>
<proteinExistence type="predicted"/>
<dbReference type="InterPro" id="IPR009045">
    <property type="entry name" value="Zn_M74/Hedgehog-like"/>
</dbReference>
<gene>
    <name evidence="3" type="ORF">ACFPGP_13495</name>
</gene>
<dbReference type="RefSeq" id="WP_378590918.1">
    <property type="nucleotide sequence ID" value="NZ_JBHSKD010000015.1"/>
</dbReference>